<dbReference type="ExpressionAtlas" id="A0A2K3MXL2">
    <property type="expression patterns" value="baseline"/>
</dbReference>
<evidence type="ECO:0000313" key="2">
    <source>
        <dbReference type="Proteomes" id="UP000236291"/>
    </source>
</evidence>
<organism evidence="1 2">
    <name type="scientific">Trifolium pratense</name>
    <name type="common">Red clover</name>
    <dbReference type="NCBI Taxonomy" id="57577"/>
    <lineage>
        <taxon>Eukaryota</taxon>
        <taxon>Viridiplantae</taxon>
        <taxon>Streptophyta</taxon>
        <taxon>Embryophyta</taxon>
        <taxon>Tracheophyta</taxon>
        <taxon>Spermatophyta</taxon>
        <taxon>Magnoliopsida</taxon>
        <taxon>eudicotyledons</taxon>
        <taxon>Gunneridae</taxon>
        <taxon>Pentapetalae</taxon>
        <taxon>rosids</taxon>
        <taxon>fabids</taxon>
        <taxon>Fabales</taxon>
        <taxon>Fabaceae</taxon>
        <taxon>Papilionoideae</taxon>
        <taxon>50 kb inversion clade</taxon>
        <taxon>NPAAA clade</taxon>
        <taxon>Hologalegina</taxon>
        <taxon>IRL clade</taxon>
        <taxon>Trifolieae</taxon>
        <taxon>Trifolium</taxon>
    </lineage>
</organism>
<dbReference type="PANTHER" id="PTHR46085">
    <property type="entry name" value="ARFGAP/RECO-RELATED"/>
    <property type="match status" value="1"/>
</dbReference>
<protein>
    <submittedName>
        <fullName evidence="1">ARF GTPase activator</fullName>
    </submittedName>
</protein>
<gene>
    <name evidence="1" type="ORF">L195_g018720</name>
</gene>
<proteinExistence type="predicted"/>
<accession>A0A2K3MXL2</accession>
<dbReference type="AlphaFoldDB" id="A0A2K3MXL2"/>
<reference evidence="1 2" key="2">
    <citation type="journal article" date="2017" name="Front. Plant Sci.">
        <title>Gene Classification and Mining of Molecular Markers Useful in Red Clover (Trifolium pratense) Breeding.</title>
        <authorList>
            <person name="Istvanek J."/>
            <person name="Dluhosova J."/>
            <person name="Dluhos P."/>
            <person name="Patkova L."/>
            <person name="Nedelnik J."/>
            <person name="Repkova J."/>
        </authorList>
    </citation>
    <scope>NUCLEOTIDE SEQUENCE [LARGE SCALE GENOMIC DNA]</scope>
    <source>
        <strain evidence="2">cv. Tatra</strain>
        <tissue evidence="1">Young leaves</tissue>
    </source>
</reference>
<name>A0A2K3MXL2_TRIPR</name>
<dbReference type="PANTHER" id="PTHR46085:SF4">
    <property type="entry name" value="ADP-RIBOSYLATION FACTOR GTPASE-ACTIVATING PROTEIN AGD14-RELATED"/>
    <property type="match status" value="1"/>
</dbReference>
<dbReference type="InterPro" id="IPR044820">
    <property type="entry name" value="AGD14-like"/>
</dbReference>
<comment type="caution">
    <text evidence="1">The sequence shown here is derived from an EMBL/GenBank/DDBJ whole genome shotgun (WGS) entry which is preliminary data.</text>
</comment>
<sequence>RTTSLQSTDSNLSTLRSYNSVGSVDFFSEAVQSSGSLQDKALGVSLTSGPVRSVSFDRSKAQVASASSVDLFQTAAPSQSALGDLFQLSDMEAAPSFNGNQPLQTSQVASVNFFVDIPQQPSAATSDAKSAELSVPKNEGWATFDTPQFTSSTAQVEVPVAAFNTPQFTSSTAQVEIPAAAFDTSQFTSSTAQVEISAAAFDTPQFTSSTAQVEFPAAAAAPSSAESLQGRFDPFSNANMQWPSFEISSAGVPSSVTSNVWHDGVWNGEKQVPVMATNTQPWNAFEDSGTHLPVDGNNQGLQLHNFPSESFGLNASERPSNDGIQGVAPIGGFDNHEFLSNGDIQHNGINRKSTNPFDFPFDSDVDQSDMFLDMSSLQAALPDALLPAAFGGIAEPWLPQNTATPYISSAGEGKPGNLNRKWFLIHDSANAKLSITSIFALALHELHVDRNIQAQEPVASVGGNPFA</sequence>
<reference evidence="1 2" key="1">
    <citation type="journal article" date="2014" name="Am. J. Bot.">
        <title>Genome assembly and annotation for red clover (Trifolium pratense; Fabaceae).</title>
        <authorList>
            <person name="Istvanek J."/>
            <person name="Jaros M."/>
            <person name="Krenek A."/>
            <person name="Repkova J."/>
        </authorList>
    </citation>
    <scope>NUCLEOTIDE SEQUENCE [LARGE SCALE GENOMIC DNA]</scope>
    <source>
        <strain evidence="2">cv. Tatra</strain>
        <tissue evidence="1">Young leaves</tissue>
    </source>
</reference>
<dbReference type="EMBL" id="ASHM01013568">
    <property type="protein sequence ID" value="PNX95527.1"/>
    <property type="molecule type" value="Genomic_DNA"/>
</dbReference>
<dbReference type="STRING" id="57577.A0A2K3MXL2"/>
<dbReference type="Proteomes" id="UP000236291">
    <property type="component" value="Unassembled WGS sequence"/>
</dbReference>
<feature type="non-terminal residue" evidence="1">
    <location>
        <position position="1"/>
    </location>
</feature>
<dbReference type="GO" id="GO:0005096">
    <property type="term" value="F:GTPase activator activity"/>
    <property type="evidence" value="ECO:0007669"/>
    <property type="project" value="InterPro"/>
</dbReference>
<evidence type="ECO:0000313" key="1">
    <source>
        <dbReference type="EMBL" id="PNX95527.1"/>
    </source>
</evidence>